<dbReference type="Pfam" id="PF10282">
    <property type="entry name" value="Lactonase"/>
    <property type="match status" value="1"/>
</dbReference>
<dbReference type="GO" id="GO:0006006">
    <property type="term" value="P:glucose metabolic process"/>
    <property type="evidence" value="ECO:0007669"/>
    <property type="project" value="UniProtKB-KW"/>
</dbReference>
<comment type="similarity">
    <text evidence="1">Belongs to the cycloisomerase 2 family.</text>
</comment>
<dbReference type="InterPro" id="IPR011048">
    <property type="entry name" value="Haem_d1_sf"/>
</dbReference>
<dbReference type="InterPro" id="IPR019405">
    <property type="entry name" value="Lactonase_7-beta_prop"/>
</dbReference>
<evidence type="ECO:0000313" key="3">
    <source>
        <dbReference type="EMBL" id="ATB42083.1"/>
    </source>
</evidence>
<dbReference type="PANTHER" id="PTHR30344:SF1">
    <property type="entry name" value="6-PHOSPHOGLUCONOLACTONASE"/>
    <property type="match status" value="1"/>
</dbReference>
<dbReference type="GO" id="GO:0005829">
    <property type="term" value="C:cytosol"/>
    <property type="evidence" value="ECO:0007669"/>
    <property type="project" value="TreeGrafter"/>
</dbReference>
<evidence type="ECO:0000256" key="1">
    <source>
        <dbReference type="ARBA" id="ARBA00005564"/>
    </source>
</evidence>
<accession>A0A250JEN7</accession>
<dbReference type="RefSeq" id="WP_095989691.1">
    <property type="nucleotide sequence ID" value="NZ_CP022098.1"/>
</dbReference>
<dbReference type="GO" id="GO:0017057">
    <property type="term" value="F:6-phosphogluconolactonase activity"/>
    <property type="evidence" value="ECO:0007669"/>
    <property type="project" value="TreeGrafter"/>
</dbReference>
<dbReference type="SUPFAM" id="SSF51004">
    <property type="entry name" value="C-terminal (heme d1) domain of cytochrome cd1-nitrite reductase"/>
    <property type="match status" value="1"/>
</dbReference>
<reference evidence="3 4" key="1">
    <citation type="submission" date="2017-06" db="EMBL/GenBank/DDBJ databases">
        <title>Sequencing and comparative analysis of myxobacterial genomes.</title>
        <authorList>
            <person name="Rupp O."/>
            <person name="Goesmann A."/>
            <person name="Sogaard-Andersen L."/>
        </authorList>
    </citation>
    <scope>NUCLEOTIDE SEQUENCE [LARGE SCALE GENOMIC DNA]</scope>
    <source>
        <strain evidence="3 4">DSM 52655</strain>
    </source>
</reference>
<gene>
    <name evidence="3" type="ORF">CYFUS_007560</name>
</gene>
<dbReference type="InterPro" id="IPR015943">
    <property type="entry name" value="WD40/YVTN_repeat-like_dom_sf"/>
</dbReference>
<protein>
    <submittedName>
        <fullName evidence="3">6-phosphogluconolactonase</fullName>
    </submittedName>
</protein>
<dbReference type="PROSITE" id="PS51318">
    <property type="entry name" value="TAT"/>
    <property type="match status" value="1"/>
</dbReference>
<dbReference type="KEGG" id="cfus:CYFUS_007560"/>
<dbReference type="Proteomes" id="UP000217257">
    <property type="component" value="Chromosome"/>
</dbReference>
<evidence type="ECO:0000256" key="2">
    <source>
        <dbReference type="ARBA" id="ARBA00022526"/>
    </source>
</evidence>
<dbReference type="InterPro" id="IPR006311">
    <property type="entry name" value="TAT_signal"/>
</dbReference>
<organism evidence="3 4">
    <name type="scientific">Cystobacter fuscus</name>
    <dbReference type="NCBI Taxonomy" id="43"/>
    <lineage>
        <taxon>Bacteria</taxon>
        <taxon>Pseudomonadati</taxon>
        <taxon>Myxococcota</taxon>
        <taxon>Myxococcia</taxon>
        <taxon>Myxococcales</taxon>
        <taxon>Cystobacterineae</taxon>
        <taxon>Archangiaceae</taxon>
        <taxon>Cystobacter</taxon>
    </lineage>
</organism>
<keyword evidence="2" id="KW-0313">Glucose metabolism</keyword>
<keyword evidence="2" id="KW-0119">Carbohydrate metabolism</keyword>
<dbReference type="PANTHER" id="PTHR30344">
    <property type="entry name" value="6-PHOSPHOGLUCONOLACTONASE-RELATED"/>
    <property type="match status" value="1"/>
</dbReference>
<dbReference type="FunFam" id="2.130.10.10:FF:000306">
    <property type="entry name" value="3-carboxymuconate cyclase"/>
    <property type="match status" value="1"/>
</dbReference>
<dbReference type="Gene3D" id="2.130.10.10">
    <property type="entry name" value="YVTN repeat-like/Quinoprotein amine dehydrogenase"/>
    <property type="match status" value="1"/>
</dbReference>
<proteinExistence type="inferred from homology"/>
<name>A0A250JEN7_9BACT</name>
<dbReference type="AlphaFoldDB" id="A0A250JEN7"/>
<dbReference type="InterPro" id="IPR050282">
    <property type="entry name" value="Cycloisomerase_2"/>
</dbReference>
<dbReference type="EMBL" id="CP022098">
    <property type="protein sequence ID" value="ATB42083.1"/>
    <property type="molecule type" value="Genomic_DNA"/>
</dbReference>
<sequence length="395" mass="42115">MNPTNITRRDFVYLMGLGTTGVVLSSCTDGQPTPEPQPPAPTELWLYVGTYTSGGSEGIYLCRLDLATGALQKLAVTPNVAEPSYLALDPKGRYLYAVNELVEYEGKPSGAVSAFAINAQSRELTFINRQSSQGGAPCYLEVDATGAFVLVANYVGGNVAVLPILPDGGLGATVDVKQHQGTEAGQEPHAHQIRLDAANQYALAPDLGLDKIMIYRFDARQGKLTPGEPASFSTHAKAGPRHLAYHPNGNLAFGINELDSTLIAFSYDKERGVLTELQTVSTLPEGYTGTSYCADIHVSPDGRFLYGSNRGHDSIVVFAIDSAGRLTLVEHVTGGINWPRNFAIDPTGAYLLVANQKGNTVVTFRRDAETGRLSPVGQPLDIPAPTCLLVVPPSV</sequence>
<evidence type="ECO:0000313" key="4">
    <source>
        <dbReference type="Proteomes" id="UP000217257"/>
    </source>
</evidence>